<feature type="compositionally biased region" description="Polar residues" evidence="9">
    <location>
        <begin position="216"/>
        <end position="240"/>
    </location>
</feature>
<dbReference type="AlphaFoldDB" id="A0AAI8Z7V1"/>
<evidence type="ECO:0000313" key="11">
    <source>
        <dbReference type="EMBL" id="CAK4034055.1"/>
    </source>
</evidence>
<keyword evidence="12" id="KW-1185">Reference proteome</keyword>
<keyword evidence="2" id="KW-0723">Serine/threonine-protein kinase</keyword>
<evidence type="ECO:0000313" key="12">
    <source>
        <dbReference type="Proteomes" id="UP001296104"/>
    </source>
</evidence>
<keyword evidence="4" id="KW-0547">Nucleotide-binding</keyword>
<evidence type="ECO:0000256" key="7">
    <source>
        <dbReference type="ARBA" id="ARBA00047899"/>
    </source>
</evidence>
<dbReference type="PROSITE" id="PS50011">
    <property type="entry name" value="PROTEIN_KINASE_DOM"/>
    <property type="match status" value="1"/>
</dbReference>
<dbReference type="Proteomes" id="UP001296104">
    <property type="component" value="Unassembled WGS sequence"/>
</dbReference>
<feature type="region of interest" description="Disordered" evidence="9">
    <location>
        <begin position="73"/>
        <end position="286"/>
    </location>
</feature>
<keyword evidence="3" id="KW-0808">Transferase</keyword>
<evidence type="ECO:0000256" key="1">
    <source>
        <dbReference type="ARBA" id="ARBA00012513"/>
    </source>
</evidence>
<evidence type="ECO:0000259" key="10">
    <source>
        <dbReference type="PROSITE" id="PS50011"/>
    </source>
</evidence>
<dbReference type="PROSITE" id="PS00108">
    <property type="entry name" value="PROTEIN_KINASE_ST"/>
    <property type="match status" value="1"/>
</dbReference>
<evidence type="ECO:0000256" key="3">
    <source>
        <dbReference type="ARBA" id="ARBA00022679"/>
    </source>
</evidence>
<reference evidence="11" key="1">
    <citation type="submission" date="2023-11" db="EMBL/GenBank/DDBJ databases">
        <authorList>
            <person name="Alioto T."/>
            <person name="Alioto T."/>
            <person name="Gomez Garrido J."/>
        </authorList>
    </citation>
    <scope>NUCLEOTIDE SEQUENCE</scope>
</reference>
<feature type="compositionally biased region" description="Polar residues" evidence="9">
    <location>
        <begin position="141"/>
        <end position="158"/>
    </location>
</feature>
<keyword evidence="5 11" id="KW-0418">Kinase</keyword>
<evidence type="ECO:0000256" key="5">
    <source>
        <dbReference type="ARBA" id="ARBA00022777"/>
    </source>
</evidence>
<feature type="domain" description="Protein kinase" evidence="10">
    <location>
        <begin position="338"/>
        <end position="641"/>
    </location>
</feature>
<dbReference type="PANTHER" id="PTHR24343:SF191">
    <property type="entry name" value="SERINE_THREONINE PROTEIN KINASE"/>
    <property type="match status" value="1"/>
</dbReference>
<proteinExistence type="predicted"/>
<dbReference type="GO" id="GO:0004674">
    <property type="term" value="F:protein serine/threonine kinase activity"/>
    <property type="evidence" value="ECO:0007669"/>
    <property type="project" value="UniProtKB-KW"/>
</dbReference>
<comment type="catalytic activity">
    <reaction evidence="7">
        <text>L-threonyl-[protein] + ATP = O-phospho-L-threonyl-[protein] + ADP + H(+)</text>
        <dbReference type="Rhea" id="RHEA:46608"/>
        <dbReference type="Rhea" id="RHEA-COMP:11060"/>
        <dbReference type="Rhea" id="RHEA-COMP:11605"/>
        <dbReference type="ChEBI" id="CHEBI:15378"/>
        <dbReference type="ChEBI" id="CHEBI:30013"/>
        <dbReference type="ChEBI" id="CHEBI:30616"/>
        <dbReference type="ChEBI" id="CHEBI:61977"/>
        <dbReference type="ChEBI" id="CHEBI:456216"/>
        <dbReference type="EC" id="2.7.11.1"/>
    </reaction>
</comment>
<dbReference type="Gene3D" id="1.10.510.10">
    <property type="entry name" value="Transferase(Phosphotransferase) domain 1"/>
    <property type="match status" value="1"/>
</dbReference>
<dbReference type="PANTHER" id="PTHR24343">
    <property type="entry name" value="SERINE/THREONINE KINASE"/>
    <property type="match status" value="1"/>
</dbReference>
<dbReference type="SMART" id="SM00220">
    <property type="entry name" value="S_TKc"/>
    <property type="match status" value="1"/>
</dbReference>
<dbReference type="GO" id="GO:0005524">
    <property type="term" value="F:ATP binding"/>
    <property type="evidence" value="ECO:0007669"/>
    <property type="project" value="UniProtKB-KW"/>
</dbReference>
<dbReference type="GO" id="GO:0030003">
    <property type="term" value="P:intracellular monoatomic cation homeostasis"/>
    <property type="evidence" value="ECO:0007669"/>
    <property type="project" value="TreeGrafter"/>
</dbReference>
<evidence type="ECO:0000256" key="8">
    <source>
        <dbReference type="ARBA" id="ARBA00048679"/>
    </source>
</evidence>
<protein>
    <recommendedName>
        <fullName evidence="1">non-specific serine/threonine protein kinase</fullName>
        <ecNumber evidence="1">2.7.11.1</ecNumber>
    </recommendedName>
</protein>
<accession>A0AAI8Z7V1</accession>
<feature type="compositionally biased region" description="Basic residues" evidence="9">
    <location>
        <begin position="95"/>
        <end position="106"/>
    </location>
</feature>
<dbReference type="InterPro" id="IPR011009">
    <property type="entry name" value="Kinase-like_dom_sf"/>
</dbReference>
<dbReference type="EC" id="2.7.11.1" evidence="1"/>
<dbReference type="SUPFAM" id="SSF56112">
    <property type="entry name" value="Protein kinase-like (PK-like)"/>
    <property type="match status" value="1"/>
</dbReference>
<dbReference type="InterPro" id="IPR008271">
    <property type="entry name" value="Ser/Thr_kinase_AS"/>
</dbReference>
<keyword evidence="6" id="KW-0067">ATP-binding</keyword>
<feature type="compositionally biased region" description="Polar residues" evidence="9">
    <location>
        <begin position="107"/>
        <end position="126"/>
    </location>
</feature>
<dbReference type="EMBL" id="CAVMBE010000102">
    <property type="protein sequence ID" value="CAK4034055.1"/>
    <property type="molecule type" value="Genomic_DNA"/>
</dbReference>
<sequence length="680" mass="76090">MAAANKKFGFRQWNAQGALETEYWISTDDTSGAEEIHVTAGSPQRLYHHRNDSTVNTAISSTTDLILAIAGAAPQASRKTPPGWKGLLVPQQTRRNLKRAARHQRPRTSPSSDTNSSRNNSPTRTMSVDAELTSPKRVSTAFPSPTSSNNESKSNSATFFKRLTHHRRNQSSVHGIKPEPVARKPQSPPRSPPPAPTPVQQKEPPVVPKSAMRSPSLANGQSRQQSTEQVPQFSIATANGSGDVMYPNGLPVPREGGSKVKWASNALSDAPTRPRRTSSAATHGRRSSIYSKAAEGDYYFQGVDAGVGSKARRLSVHLPEEMMVDACRLEDHFSFHHRLNTKEIGEGGAAVVKLMKSKTASGESKGTVVYAVKEFRERVPEEEDEYEYERKIKSEYAISKALKNANIVQTFQLCIDKNNHWYHVMEYCQLGDLNDLIVQGYFSKEDRNCMFKQLVRGINHLHERGIAHRDIKSENLLVDAKGCLKIADFGTAEVFAGPHPGARNCAKQDLIDPDEEVRLCQPGWVGSRPYMAPEVFQRTGIYDPRAVDVWSAAIVYLTLIFQGNPWDSAHPDCNNYNVYMDSWDRWEAAQPNAKVSPGCVPDFAIRSKWKGLDDKAMICGMLDPLASRRWTIKQVLESKTLELYECCQQEGYNEDIRKRQKKALHNHIPPDRRKEFKNVK</sequence>
<gene>
    <name evidence="11" type="ORF">LECACI_7A009213</name>
</gene>
<comment type="caution">
    <text evidence="11">The sequence shown here is derived from an EMBL/GenBank/DDBJ whole genome shotgun (WGS) entry which is preliminary data.</text>
</comment>
<dbReference type="Pfam" id="PF00069">
    <property type="entry name" value="Pkinase"/>
    <property type="match status" value="1"/>
</dbReference>
<evidence type="ECO:0000256" key="6">
    <source>
        <dbReference type="ARBA" id="ARBA00022840"/>
    </source>
</evidence>
<dbReference type="GO" id="GO:0005829">
    <property type="term" value="C:cytosol"/>
    <property type="evidence" value="ECO:0007669"/>
    <property type="project" value="TreeGrafter"/>
</dbReference>
<evidence type="ECO:0000256" key="4">
    <source>
        <dbReference type="ARBA" id="ARBA00022741"/>
    </source>
</evidence>
<evidence type="ECO:0000256" key="9">
    <source>
        <dbReference type="SAM" id="MobiDB-lite"/>
    </source>
</evidence>
<dbReference type="InterPro" id="IPR000719">
    <property type="entry name" value="Prot_kinase_dom"/>
</dbReference>
<name>A0AAI8Z7V1_9PEZI</name>
<evidence type="ECO:0000256" key="2">
    <source>
        <dbReference type="ARBA" id="ARBA00022527"/>
    </source>
</evidence>
<feature type="compositionally biased region" description="Pro residues" evidence="9">
    <location>
        <begin position="186"/>
        <end position="197"/>
    </location>
</feature>
<comment type="catalytic activity">
    <reaction evidence="8">
        <text>L-seryl-[protein] + ATP = O-phospho-L-seryl-[protein] + ADP + H(+)</text>
        <dbReference type="Rhea" id="RHEA:17989"/>
        <dbReference type="Rhea" id="RHEA-COMP:9863"/>
        <dbReference type="Rhea" id="RHEA-COMP:11604"/>
        <dbReference type="ChEBI" id="CHEBI:15378"/>
        <dbReference type="ChEBI" id="CHEBI:29999"/>
        <dbReference type="ChEBI" id="CHEBI:30616"/>
        <dbReference type="ChEBI" id="CHEBI:83421"/>
        <dbReference type="ChEBI" id="CHEBI:456216"/>
        <dbReference type="EC" id="2.7.11.1"/>
    </reaction>
</comment>
<organism evidence="11 12">
    <name type="scientific">Lecanosticta acicola</name>
    <dbReference type="NCBI Taxonomy" id="111012"/>
    <lineage>
        <taxon>Eukaryota</taxon>
        <taxon>Fungi</taxon>
        <taxon>Dikarya</taxon>
        <taxon>Ascomycota</taxon>
        <taxon>Pezizomycotina</taxon>
        <taxon>Dothideomycetes</taxon>
        <taxon>Dothideomycetidae</taxon>
        <taxon>Mycosphaerellales</taxon>
        <taxon>Mycosphaerellaceae</taxon>
        <taxon>Lecanosticta</taxon>
    </lineage>
</organism>